<feature type="region of interest" description="Disordered" evidence="1">
    <location>
        <begin position="343"/>
        <end position="414"/>
    </location>
</feature>
<organism evidence="2 3">
    <name type="scientific">Anabarilius grahami</name>
    <name type="common">Kanglang fish</name>
    <name type="synonym">Barilius grahami</name>
    <dbReference type="NCBI Taxonomy" id="495550"/>
    <lineage>
        <taxon>Eukaryota</taxon>
        <taxon>Metazoa</taxon>
        <taxon>Chordata</taxon>
        <taxon>Craniata</taxon>
        <taxon>Vertebrata</taxon>
        <taxon>Euteleostomi</taxon>
        <taxon>Actinopterygii</taxon>
        <taxon>Neopterygii</taxon>
        <taxon>Teleostei</taxon>
        <taxon>Ostariophysi</taxon>
        <taxon>Cypriniformes</taxon>
        <taxon>Xenocyprididae</taxon>
        <taxon>Xenocypridinae</taxon>
        <taxon>Xenocypridinae incertae sedis</taxon>
        <taxon>Anabarilius</taxon>
    </lineage>
</organism>
<evidence type="ECO:0000313" key="3">
    <source>
        <dbReference type="Proteomes" id="UP000281406"/>
    </source>
</evidence>
<name>A0A3N0YWX7_ANAGA</name>
<dbReference type="Proteomes" id="UP000281406">
    <property type="component" value="Unassembled WGS sequence"/>
</dbReference>
<keyword evidence="3" id="KW-1185">Reference proteome</keyword>
<protein>
    <submittedName>
        <fullName evidence="2">Uncharacterized protein</fullName>
    </submittedName>
</protein>
<comment type="caution">
    <text evidence="2">The sequence shown here is derived from an EMBL/GenBank/DDBJ whole genome shotgun (WGS) entry which is preliminary data.</text>
</comment>
<dbReference type="OrthoDB" id="8988423at2759"/>
<dbReference type="AlphaFoldDB" id="A0A3N0YWX7"/>
<gene>
    <name evidence="2" type="ORF">DPX16_15050</name>
</gene>
<dbReference type="EMBL" id="RJVU01019434">
    <property type="protein sequence ID" value="ROL50806.1"/>
    <property type="molecule type" value="Genomic_DNA"/>
</dbReference>
<accession>A0A3N0YWX7</accession>
<evidence type="ECO:0000256" key="1">
    <source>
        <dbReference type="SAM" id="MobiDB-lite"/>
    </source>
</evidence>
<reference evidence="2 3" key="1">
    <citation type="submission" date="2018-10" db="EMBL/GenBank/DDBJ databases">
        <title>Genome assembly for a Yunnan-Guizhou Plateau 3E fish, Anabarilius grahami (Regan), and its evolutionary and genetic applications.</title>
        <authorList>
            <person name="Jiang W."/>
        </authorList>
    </citation>
    <scope>NUCLEOTIDE SEQUENCE [LARGE SCALE GENOMIC DNA]</scope>
    <source>
        <strain evidence="2">AG-KIZ</strain>
        <tissue evidence="2">Muscle</tissue>
    </source>
</reference>
<proteinExistence type="predicted"/>
<feature type="compositionally biased region" description="Basic residues" evidence="1">
    <location>
        <begin position="384"/>
        <end position="400"/>
    </location>
</feature>
<feature type="region of interest" description="Disordered" evidence="1">
    <location>
        <begin position="221"/>
        <end position="244"/>
    </location>
</feature>
<sequence length="414" mass="44646">MVLEPAKTGGVSGYISGLTDSFSFSDADLILKRLEAAFFCKQLEFVADQLDSPLLAALKQPGQRFAHELPTAPSECIPVFLLQPQLELKDNIFREQISATLLQMSRHGCGTCRAPLHADDGHRKNSGAEDLSARMRVSSRRLRSCVPQVSPVCFSRPDQHRERLGLVRGSDDEPLDDSISLAASNAKDWLGSPHYPAPLFSLELIDARASIDSELIPSSSGSALLPGGPRRAHSSASHALTSVDGAEQKGYEKAKLLRALDEVGHNSTTFKELLSATDLALIATKTMAQAIGRSPVVELDRDQDADKTVFLDSPVSPTGLFGPAVDGFAERFTAAQKPSEAMQHFLPKRSSSSASSCPKPVSTQQPPKATVPATQPKPGPEHRQHSRSARRHPSPKRQGPRPKIVLDPAPLKSA</sequence>
<evidence type="ECO:0000313" key="2">
    <source>
        <dbReference type="EMBL" id="ROL50806.1"/>
    </source>
</evidence>